<name>A0AAD8ZG94_9TELE</name>
<dbReference type="InterPro" id="IPR003598">
    <property type="entry name" value="Ig_sub2"/>
</dbReference>
<dbReference type="InterPro" id="IPR016579">
    <property type="entry name" value="Synaptogyrin"/>
</dbReference>
<sequence length="1177" mass="130475">MGESAFLLLMQLLLAALVTKTGGATLRLELTGPSKAYLKSTVMFQCKLSELIFPRSCDLIKDSGDVLDTKLCESQPVTFYLKVDDRSEGEYFCRVRTKEQTETSNAVKLQVVIPVQGTHLASEPSPPIIYEGAGFTLRCHVRRGTLPTYVWYHNKQLVATSTPLHRLSGSTLTVEQASERHAGTYSCEAQNYIKDHTRHSSSRDITIVVKKYLSAPRLSFRLYHDDSGYRANISCRSERGTPPVTFQLLLDGKHMEAKQVYLLEAFFTLPVTVGLDMGVLRCSAQTDMHHLLSDPVDLEVAPVGGTAYIHMQYLWRTESVLPAALLQCNVTRGTFPIFSWSFNHSPVPPEGESHAIISHGSKLILIDINTGNSGYYSCRARDSFNSSSSWLESKEVMVNETGIGATYVEVIAVAFYCFLLVIIVGGACCLLSTIKCRRDHDTSPNDQHMDICEQTNLLFVAGEPKREESCEMWVNTGALKLAKPVLMGPSAGLLSNVTVFTCWVGENPQNLSVFYQLLDGDGMKVSEVQSTLHGEKASISAVLSFSHDGSLICRASGHNNSDTEHSDSDSLDFRVIDPVDGAILISTASPGDLWEGESLTLQCNISKGNYVSYSWLLNDGPVQLNSIRFQNQLTIPHLSNHDSGTYVCIASNQYNGTLTFRSRSNEIDVQVKEDVSKPGISFDVFSNAEKNLTANVTCELATGSPPINFTFLRGSEIISETLKESLTASLMIPVVLNQDMDLVHCQASNGKSLMKSAELNLTVEPVGGGVTMRAENAKGPLFQVIGVWLHCTVERGTFPHFSWFHNTSRLQRKGPFYSVFGKHHSGLSLALGMRSDGDYYCEAGNKFDNATRLRSQMIRITKEGLNKIPDDVVALVFTCFSVLIIAVTMCCLYGVLRRRQAGMYRHKQYFQEMSNIVDNEEEYEYENKEDVYDNGEDHYDEEDDVGVVGEYREDTDMEQSSTQEDSDEVFAIVVFATITAEGYVNTSDTPQLACVFNQNDGACHYGLGIGIITFLACVALLIADAYLPTVSSAQDRKRIVTADLGFSGAWTFLWFVCFCLLASQWAKTTERKGIQSDSVHAVIVFSFFSIITWGALTYLALMRFRQGVNEITRSSVESPPDHTTPYTTSYVPPDHNSPHPTSTYPSVPSTHSDIYQPSAFMPKSEPMVHNDYQPPTY</sequence>
<evidence type="ECO:0000313" key="12">
    <source>
        <dbReference type="EMBL" id="KAK1798490.1"/>
    </source>
</evidence>
<protein>
    <submittedName>
        <fullName evidence="12">Uncharacterized protein</fullName>
    </submittedName>
</protein>
<evidence type="ECO:0000256" key="3">
    <source>
        <dbReference type="ARBA" id="ARBA00022692"/>
    </source>
</evidence>
<dbReference type="InterPro" id="IPR008253">
    <property type="entry name" value="Marvel"/>
</dbReference>
<feature type="domain" description="Ig-like" evidence="10">
    <location>
        <begin position="114"/>
        <end position="206"/>
    </location>
</feature>
<feature type="domain" description="Ig-like" evidence="10">
    <location>
        <begin position="789"/>
        <end position="859"/>
    </location>
</feature>
<keyword evidence="5 6" id="KW-0472">Membrane</keyword>
<accession>A0AAD8ZG94</accession>
<feature type="transmembrane region" description="Helical" evidence="8">
    <location>
        <begin position="1078"/>
        <end position="1101"/>
    </location>
</feature>
<dbReference type="Pfam" id="PF01284">
    <property type="entry name" value="MARVEL"/>
    <property type="match status" value="1"/>
</dbReference>
<dbReference type="GO" id="GO:0030672">
    <property type="term" value="C:synaptic vesicle membrane"/>
    <property type="evidence" value="ECO:0007669"/>
    <property type="project" value="TreeGrafter"/>
</dbReference>
<feature type="signal peptide" evidence="9">
    <location>
        <begin position="1"/>
        <end position="23"/>
    </location>
</feature>
<keyword evidence="9" id="KW-0732">Signal</keyword>
<feature type="transmembrane region" description="Helical" evidence="8">
    <location>
        <begin position="872"/>
        <end position="896"/>
    </location>
</feature>
<comment type="similarity">
    <text evidence="2">Belongs to the synaptogyrin family.</text>
</comment>
<evidence type="ECO:0000256" key="5">
    <source>
        <dbReference type="ARBA" id="ARBA00023136"/>
    </source>
</evidence>
<feature type="chain" id="PRO_5042077942" evidence="9">
    <location>
        <begin position="24"/>
        <end position="1177"/>
    </location>
</feature>
<feature type="transmembrane region" description="Helical" evidence="8">
    <location>
        <begin position="1039"/>
        <end position="1066"/>
    </location>
</feature>
<evidence type="ECO:0000259" key="11">
    <source>
        <dbReference type="PROSITE" id="PS51225"/>
    </source>
</evidence>
<feature type="transmembrane region" description="Helical" evidence="8">
    <location>
        <begin position="1005"/>
        <end position="1027"/>
    </location>
</feature>
<dbReference type="PANTHER" id="PTHR10838">
    <property type="entry name" value="SYNAPTOGYRIN"/>
    <property type="match status" value="1"/>
</dbReference>
<dbReference type="EMBL" id="JAROKS010000012">
    <property type="protein sequence ID" value="KAK1798490.1"/>
    <property type="molecule type" value="Genomic_DNA"/>
</dbReference>
<organism evidence="12 13">
    <name type="scientific">Electrophorus voltai</name>
    <dbReference type="NCBI Taxonomy" id="2609070"/>
    <lineage>
        <taxon>Eukaryota</taxon>
        <taxon>Metazoa</taxon>
        <taxon>Chordata</taxon>
        <taxon>Craniata</taxon>
        <taxon>Vertebrata</taxon>
        <taxon>Euteleostomi</taxon>
        <taxon>Actinopterygii</taxon>
        <taxon>Neopterygii</taxon>
        <taxon>Teleostei</taxon>
        <taxon>Ostariophysi</taxon>
        <taxon>Gymnotiformes</taxon>
        <taxon>Gymnotoidei</taxon>
        <taxon>Gymnotidae</taxon>
        <taxon>Electrophorus</taxon>
    </lineage>
</organism>
<dbReference type="Gene3D" id="2.60.40.10">
    <property type="entry name" value="Immunoglobulins"/>
    <property type="match status" value="4"/>
</dbReference>
<keyword evidence="4 8" id="KW-1133">Transmembrane helix</keyword>
<comment type="caution">
    <text evidence="12">The sequence shown here is derived from an EMBL/GenBank/DDBJ whole genome shotgun (WGS) entry which is preliminary data.</text>
</comment>
<dbReference type="SMART" id="SM00408">
    <property type="entry name" value="IGc2"/>
    <property type="match status" value="3"/>
</dbReference>
<feature type="domain" description="Ig-like" evidence="10">
    <location>
        <begin position="318"/>
        <end position="397"/>
    </location>
</feature>
<dbReference type="GO" id="GO:0031594">
    <property type="term" value="C:neuromuscular junction"/>
    <property type="evidence" value="ECO:0007669"/>
    <property type="project" value="TreeGrafter"/>
</dbReference>
<evidence type="ECO:0000313" key="13">
    <source>
        <dbReference type="Proteomes" id="UP001239994"/>
    </source>
</evidence>
<dbReference type="InterPro" id="IPR013783">
    <property type="entry name" value="Ig-like_fold"/>
</dbReference>
<feature type="compositionally biased region" description="Polar residues" evidence="7">
    <location>
        <begin position="1138"/>
        <end position="1149"/>
    </location>
</feature>
<dbReference type="SMART" id="SM00409">
    <property type="entry name" value="IG"/>
    <property type="match status" value="6"/>
</dbReference>
<dbReference type="PROSITE" id="PS51225">
    <property type="entry name" value="MARVEL"/>
    <property type="match status" value="1"/>
</dbReference>
<evidence type="ECO:0000256" key="1">
    <source>
        <dbReference type="ARBA" id="ARBA00004141"/>
    </source>
</evidence>
<reference evidence="12" key="1">
    <citation type="submission" date="2023-03" db="EMBL/GenBank/DDBJ databases">
        <title>Electrophorus voltai genome.</title>
        <authorList>
            <person name="Bian C."/>
        </authorList>
    </citation>
    <scope>NUCLEOTIDE SEQUENCE</scope>
    <source>
        <strain evidence="12">CB-2022</strain>
        <tissue evidence="12">Muscle</tissue>
    </source>
</reference>
<dbReference type="Pfam" id="PF13927">
    <property type="entry name" value="Ig_3"/>
    <property type="match status" value="2"/>
</dbReference>
<keyword evidence="13" id="KW-1185">Reference proteome</keyword>
<evidence type="ECO:0000256" key="7">
    <source>
        <dbReference type="SAM" id="MobiDB-lite"/>
    </source>
</evidence>
<evidence type="ECO:0000256" key="4">
    <source>
        <dbReference type="ARBA" id="ARBA00022989"/>
    </source>
</evidence>
<evidence type="ECO:0000256" key="2">
    <source>
        <dbReference type="ARBA" id="ARBA00010252"/>
    </source>
</evidence>
<dbReference type="PANTHER" id="PTHR10838:SF33">
    <property type="entry name" value="SYNAPTOGYRIN"/>
    <property type="match status" value="1"/>
</dbReference>
<comment type="subcellular location">
    <subcellularLocation>
        <location evidence="1">Membrane</location>
        <topology evidence="1">Multi-pass membrane protein</topology>
    </subcellularLocation>
</comment>
<dbReference type="InterPro" id="IPR003599">
    <property type="entry name" value="Ig_sub"/>
</dbReference>
<dbReference type="SUPFAM" id="SSF48726">
    <property type="entry name" value="Immunoglobulin"/>
    <property type="match status" value="4"/>
</dbReference>
<evidence type="ECO:0000256" key="8">
    <source>
        <dbReference type="SAM" id="Phobius"/>
    </source>
</evidence>
<evidence type="ECO:0000259" key="10">
    <source>
        <dbReference type="PROSITE" id="PS50835"/>
    </source>
</evidence>
<evidence type="ECO:0000256" key="9">
    <source>
        <dbReference type="SAM" id="SignalP"/>
    </source>
</evidence>
<gene>
    <name evidence="12" type="ORF">P4O66_006794</name>
</gene>
<feature type="domain" description="MARVEL" evidence="11">
    <location>
        <begin position="955"/>
        <end position="1105"/>
    </location>
</feature>
<feature type="domain" description="Ig-like" evidence="10">
    <location>
        <begin position="578"/>
        <end position="659"/>
    </location>
</feature>
<dbReference type="PROSITE" id="PS50835">
    <property type="entry name" value="IG_LIKE"/>
    <property type="match status" value="4"/>
</dbReference>
<feature type="region of interest" description="Disordered" evidence="7">
    <location>
        <begin position="1114"/>
        <end position="1149"/>
    </location>
</feature>
<evidence type="ECO:0000256" key="6">
    <source>
        <dbReference type="PROSITE-ProRule" id="PRU00581"/>
    </source>
</evidence>
<dbReference type="InterPro" id="IPR007110">
    <property type="entry name" value="Ig-like_dom"/>
</dbReference>
<dbReference type="AlphaFoldDB" id="A0AAD8ZG94"/>
<dbReference type="CDD" id="cd00096">
    <property type="entry name" value="Ig"/>
    <property type="match status" value="3"/>
</dbReference>
<proteinExistence type="inferred from homology"/>
<dbReference type="InterPro" id="IPR036179">
    <property type="entry name" value="Ig-like_dom_sf"/>
</dbReference>
<dbReference type="Proteomes" id="UP001239994">
    <property type="component" value="Unassembled WGS sequence"/>
</dbReference>
<keyword evidence="3 6" id="KW-0812">Transmembrane</keyword>